<feature type="compositionally biased region" description="Polar residues" evidence="1">
    <location>
        <begin position="8"/>
        <end position="27"/>
    </location>
</feature>
<dbReference type="InterPro" id="IPR022190">
    <property type="entry name" value="DUF3716"/>
</dbReference>
<feature type="compositionally biased region" description="Acidic residues" evidence="1">
    <location>
        <begin position="506"/>
        <end position="516"/>
    </location>
</feature>
<sequence>MDSKKFSPRSQVNMGRSISSLQTPSRQPHSRKKQEKETARQLREAQQKSLSFHSERLCHHSDWEYIRSHDHSFPVQREAEPAKENILALKNNQSYSQSGIIQTYGKLNSGNDICGCCAKVFAAGRTRTWKGCVSFPVRLDYPDRKYGSVPFLGQCANCHWGSQGYKCSLRVGGVKVPPRRVRADLFQSSAFAHTHLGSKHDLNTVDGCANARQELQGVMNQLNRRSKKLQHRRQVDRVQQEKIRHNAADDDEGSDFGATNIQLNSQSTSQPMPQPTFTSRRRQVQKPSTPSPTPSLLEAAVNSDHDDDGDDDICNGPTGTPSIVRAAPNPRTRYIARSKPSVAAATSRSQKAVLRFDDDEDDEDFVLGPTSTDMITQTASTVRTRQFAKSKPCTPASTSRTAVVEFDDDSDDFVYFYSNPAKTKSISKSQPLYLNRQTTKSRPSNPASTLRNAGSKFDQNNLENDDDENAASAKTKSISRLLSSFRTRQKPEPSTHPKSRRSDAKLDDDEDDDDEYIGTANTQSRAQATPTRQTRRSSGNVPTTPATRIEVVVPSSQPSRRGLDRRSVSFHTQDGWY</sequence>
<dbReference type="EMBL" id="JAZHXI010000001">
    <property type="protein sequence ID" value="KAL2076001.1"/>
    <property type="molecule type" value="Genomic_DNA"/>
</dbReference>
<keyword evidence="3" id="KW-1185">Reference proteome</keyword>
<name>A0ABR4D1F7_9HELO</name>
<feature type="region of interest" description="Disordered" evidence="1">
    <location>
        <begin position="1"/>
        <end position="46"/>
    </location>
</feature>
<feature type="compositionally biased region" description="Basic and acidic residues" evidence="1">
    <location>
        <begin position="489"/>
        <end position="505"/>
    </location>
</feature>
<evidence type="ECO:0000313" key="3">
    <source>
        <dbReference type="Proteomes" id="UP001595075"/>
    </source>
</evidence>
<dbReference type="Proteomes" id="UP001595075">
    <property type="component" value="Unassembled WGS sequence"/>
</dbReference>
<feature type="compositionally biased region" description="Basic and acidic residues" evidence="1">
    <location>
        <begin position="233"/>
        <end position="248"/>
    </location>
</feature>
<feature type="region of interest" description="Disordered" evidence="1">
    <location>
        <begin position="223"/>
        <end position="325"/>
    </location>
</feature>
<organism evidence="2 3">
    <name type="scientific">Oculimacula yallundae</name>
    <dbReference type="NCBI Taxonomy" id="86028"/>
    <lineage>
        <taxon>Eukaryota</taxon>
        <taxon>Fungi</taxon>
        <taxon>Dikarya</taxon>
        <taxon>Ascomycota</taxon>
        <taxon>Pezizomycotina</taxon>
        <taxon>Leotiomycetes</taxon>
        <taxon>Helotiales</taxon>
        <taxon>Ploettnerulaceae</taxon>
        <taxon>Oculimacula</taxon>
    </lineage>
</organism>
<feature type="compositionally biased region" description="Basic and acidic residues" evidence="1">
    <location>
        <begin position="34"/>
        <end position="46"/>
    </location>
</feature>
<reference evidence="2 3" key="1">
    <citation type="journal article" date="2024" name="Commun. Biol.">
        <title>Comparative genomic analysis of thermophilic fungi reveals convergent evolutionary adaptations and gene losses.</title>
        <authorList>
            <person name="Steindorff A.S."/>
            <person name="Aguilar-Pontes M.V."/>
            <person name="Robinson A.J."/>
            <person name="Andreopoulos B."/>
            <person name="LaButti K."/>
            <person name="Kuo A."/>
            <person name="Mondo S."/>
            <person name="Riley R."/>
            <person name="Otillar R."/>
            <person name="Haridas S."/>
            <person name="Lipzen A."/>
            <person name="Grimwood J."/>
            <person name="Schmutz J."/>
            <person name="Clum A."/>
            <person name="Reid I.D."/>
            <person name="Moisan M.C."/>
            <person name="Butler G."/>
            <person name="Nguyen T.T.M."/>
            <person name="Dewar K."/>
            <person name="Conant G."/>
            <person name="Drula E."/>
            <person name="Henrissat B."/>
            <person name="Hansel C."/>
            <person name="Singer S."/>
            <person name="Hutchinson M.I."/>
            <person name="de Vries R.P."/>
            <person name="Natvig D.O."/>
            <person name="Powell A.J."/>
            <person name="Tsang A."/>
            <person name="Grigoriev I.V."/>
        </authorList>
    </citation>
    <scope>NUCLEOTIDE SEQUENCE [LARGE SCALE GENOMIC DNA]</scope>
    <source>
        <strain evidence="2 3">CBS 494.80</strain>
    </source>
</reference>
<proteinExistence type="predicted"/>
<evidence type="ECO:0000313" key="2">
    <source>
        <dbReference type="EMBL" id="KAL2076001.1"/>
    </source>
</evidence>
<gene>
    <name evidence="2" type="ORF">VTL71DRAFT_944</name>
</gene>
<dbReference type="Pfam" id="PF12511">
    <property type="entry name" value="DUF3716"/>
    <property type="match status" value="1"/>
</dbReference>
<feature type="compositionally biased region" description="Low complexity" evidence="1">
    <location>
        <begin position="522"/>
        <end position="538"/>
    </location>
</feature>
<feature type="region of interest" description="Disordered" evidence="1">
    <location>
        <begin position="428"/>
        <end position="577"/>
    </location>
</feature>
<feature type="compositionally biased region" description="Polar residues" evidence="1">
    <location>
        <begin position="472"/>
        <end position="486"/>
    </location>
</feature>
<comment type="caution">
    <text evidence="2">The sequence shown here is derived from an EMBL/GenBank/DDBJ whole genome shotgun (WGS) entry which is preliminary data.</text>
</comment>
<evidence type="ECO:0000256" key="1">
    <source>
        <dbReference type="SAM" id="MobiDB-lite"/>
    </source>
</evidence>
<accession>A0ABR4D1F7</accession>
<feature type="compositionally biased region" description="Polar residues" evidence="1">
    <location>
        <begin position="428"/>
        <end position="452"/>
    </location>
</feature>
<protein>
    <submittedName>
        <fullName evidence="2">Uncharacterized protein</fullName>
    </submittedName>
</protein>
<feature type="compositionally biased region" description="Polar residues" evidence="1">
    <location>
        <begin position="257"/>
        <end position="278"/>
    </location>
</feature>